<gene>
    <name evidence="4" type="ORF">PSHT_02671</name>
</gene>
<dbReference type="Pfam" id="PF03097">
    <property type="entry name" value="BRO1"/>
    <property type="match status" value="1"/>
</dbReference>
<dbReference type="InterPro" id="IPR037505">
    <property type="entry name" value="pH-resp_palC"/>
</dbReference>
<proteinExistence type="inferred from homology"/>
<evidence type="ECO:0000313" key="5">
    <source>
        <dbReference type="Proteomes" id="UP000238274"/>
    </source>
</evidence>
<protein>
    <recommendedName>
        <fullName evidence="2">pH-response regulator protein palC</fullName>
    </recommendedName>
</protein>
<dbReference type="InterPro" id="IPR004328">
    <property type="entry name" value="BRO1_dom"/>
</dbReference>
<reference evidence="5" key="2">
    <citation type="journal article" date="2018" name="BMC Genomics">
        <title>Genomic insights into host adaptation between the wheat stripe rust pathogen (Puccinia striiformis f. sp. tritici) and the barley stripe rust pathogen (Puccinia striiformis f. sp. hordei).</title>
        <authorList>
            <person name="Xia C."/>
            <person name="Wang M."/>
            <person name="Yin C."/>
            <person name="Cornejo O.E."/>
            <person name="Hulbert S.H."/>
            <person name="Chen X."/>
        </authorList>
    </citation>
    <scope>NUCLEOTIDE SEQUENCE [LARGE SCALE GENOMIC DNA]</scope>
    <source>
        <strain evidence="5">93TX-2</strain>
    </source>
</reference>
<dbReference type="VEuPathDB" id="FungiDB:PSHT_02671"/>
<name>A0A2S4WHH8_9BASI</name>
<evidence type="ECO:0000259" key="3">
    <source>
        <dbReference type="PROSITE" id="PS51180"/>
    </source>
</evidence>
<comment type="caution">
    <text evidence="4">The sequence shown here is derived from an EMBL/GenBank/DDBJ whole genome shotgun (WGS) entry which is preliminary data.</text>
</comment>
<dbReference type="Gene3D" id="1.25.40.280">
    <property type="entry name" value="alix/aip1 like domains"/>
    <property type="match status" value="1"/>
</dbReference>
<dbReference type="OrthoDB" id="10266451at2759"/>
<accession>A0A2S4WHH8</accession>
<sequence>MAISRVSTTPSLSTQPIKLLPSPNQITSTWVYINIREKKHDLVLFDLSTPTTINFEPLLTDPTGGRIGQLAGANAARGAMRTTLKNVNRTLENGIGQRLSGIVIEDYIPHLLGLMDAVGKDILLMPTEIVFGWRSTLSSRRVRSSSRISLSSFYYELASVLLNLGFALSNTSNALVSSMGSYEHGTETERRAGDVKLSSAAETLCRASGIFEFLSKDIIPKWEKQHPNGLVQLRSTRPPELSREATGGLAQQTLADAERLAIRRLMSSSTKDAYKLANGAGEICSSLRSYVSEGRQLALGRAYKWLALEAGEQANQNGEAIGWLGLAREAMKAVSSSGSVLVVRKGSLKNDWARKKGKVEKEMEEIDKFLKAYEQLNRTVTFEPIPVGATLLTRVPGGRAALSIRTYSLPSPLVKTLTHLVFDLLAKNLKPSPMDIVCMFNRCAINNLCTFKPLSSPMWFIHQLEFRIIHNMVNWVSGLIAPLATGSSIKPASG</sequence>
<dbReference type="InterPro" id="IPR038499">
    <property type="entry name" value="BRO1_sf"/>
</dbReference>
<dbReference type="EMBL" id="PKSM01000023">
    <property type="protein sequence ID" value="POW21240.1"/>
    <property type="molecule type" value="Genomic_DNA"/>
</dbReference>
<organism evidence="4 5">
    <name type="scientific">Puccinia striiformis</name>
    <dbReference type="NCBI Taxonomy" id="27350"/>
    <lineage>
        <taxon>Eukaryota</taxon>
        <taxon>Fungi</taxon>
        <taxon>Dikarya</taxon>
        <taxon>Basidiomycota</taxon>
        <taxon>Pucciniomycotina</taxon>
        <taxon>Pucciniomycetes</taxon>
        <taxon>Pucciniales</taxon>
        <taxon>Pucciniaceae</taxon>
        <taxon>Puccinia</taxon>
    </lineage>
</organism>
<dbReference type="AlphaFoldDB" id="A0A2S4WHH8"/>
<dbReference type="VEuPathDB" id="FungiDB:PSTT_08338"/>
<dbReference type="Proteomes" id="UP000238274">
    <property type="component" value="Unassembled WGS sequence"/>
</dbReference>
<dbReference type="SMART" id="SM01041">
    <property type="entry name" value="BRO1"/>
    <property type="match status" value="1"/>
</dbReference>
<dbReference type="GO" id="GO:0071467">
    <property type="term" value="P:cellular response to pH"/>
    <property type="evidence" value="ECO:0007669"/>
    <property type="project" value="InterPro"/>
</dbReference>
<dbReference type="PROSITE" id="PS51180">
    <property type="entry name" value="BRO1"/>
    <property type="match status" value="1"/>
</dbReference>
<comment type="similarity">
    <text evidence="1">Belongs to the palC family.</text>
</comment>
<dbReference type="GO" id="GO:0005886">
    <property type="term" value="C:plasma membrane"/>
    <property type="evidence" value="ECO:0007669"/>
    <property type="project" value="TreeGrafter"/>
</dbReference>
<keyword evidence="5" id="KW-1185">Reference proteome</keyword>
<dbReference type="PANTHER" id="PTHR40463:SF1">
    <property type="entry name" value="PH-RESPONSE REGULATOR PROTEIN PALC"/>
    <property type="match status" value="1"/>
</dbReference>
<evidence type="ECO:0000256" key="2">
    <source>
        <dbReference type="ARBA" id="ARBA00022193"/>
    </source>
</evidence>
<evidence type="ECO:0000313" key="4">
    <source>
        <dbReference type="EMBL" id="POW21240.1"/>
    </source>
</evidence>
<reference evidence="5" key="3">
    <citation type="journal article" date="2018" name="Mol. Plant Microbe Interact.">
        <title>Genome sequence resources for the wheat stripe rust pathogen (Puccinia striiformis f. sp. tritici) and the barley stripe rust pathogen (Puccinia striiformis f. sp. hordei).</title>
        <authorList>
            <person name="Xia C."/>
            <person name="Wang M."/>
            <person name="Yin C."/>
            <person name="Cornejo O.E."/>
            <person name="Hulbert S.H."/>
            <person name="Chen X."/>
        </authorList>
    </citation>
    <scope>NUCLEOTIDE SEQUENCE [LARGE SCALE GENOMIC DNA]</scope>
    <source>
        <strain evidence="5">93TX-2</strain>
    </source>
</reference>
<evidence type="ECO:0000256" key="1">
    <source>
        <dbReference type="ARBA" id="ARBA00010997"/>
    </source>
</evidence>
<reference evidence="4 5" key="1">
    <citation type="submission" date="2017-12" db="EMBL/GenBank/DDBJ databases">
        <title>Gene loss provides genomic basis for host adaptation in cereal stripe rust fungi.</title>
        <authorList>
            <person name="Xia C."/>
        </authorList>
    </citation>
    <scope>NUCLEOTIDE SEQUENCE [LARGE SCALE GENOMIC DNA]</scope>
    <source>
        <strain evidence="4 5">93TX-2</strain>
    </source>
</reference>
<feature type="domain" description="BRO1" evidence="3">
    <location>
        <begin position="16"/>
        <end position="432"/>
    </location>
</feature>
<dbReference type="PANTHER" id="PTHR40463">
    <property type="entry name" value="PH-RESPONSE REGULATOR PROTEIN PALC"/>
    <property type="match status" value="1"/>
</dbReference>